<dbReference type="PRINTS" id="PR00368">
    <property type="entry name" value="FADPNR"/>
</dbReference>
<dbReference type="Proteomes" id="UP000294830">
    <property type="component" value="Unassembled WGS sequence"/>
</dbReference>
<protein>
    <submittedName>
        <fullName evidence="2">Sulfide:quinone oxidoreductase</fullName>
    </submittedName>
</protein>
<dbReference type="OrthoDB" id="9805710at2"/>
<dbReference type="PANTHER" id="PTHR43755:SF1">
    <property type="entry name" value="FAD-DEPENDENT PYRIDINE NUCLEOTIDE-DISULPHIDE OXIDOREDUCTASE"/>
    <property type="match status" value="1"/>
</dbReference>
<dbReference type="InterPro" id="IPR036188">
    <property type="entry name" value="FAD/NAD-bd_sf"/>
</dbReference>
<accession>A0A4V2RQ85</accession>
<dbReference type="SUPFAM" id="SSF51905">
    <property type="entry name" value="FAD/NAD(P)-binding domain"/>
    <property type="match status" value="2"/>
</dbReference>
<dbReference type="GO" id="GO:0016491">
    <property type="term" value="F:oxidoreductase activity"/>
    <property type="evidence" value="ECO:0007669"/>
    <property type="project" value="InterPro"/>
</dbReference>
<comment type="caution">
    <text evidence="2">The sequence shown here is derived from an EMBL/GenBank/DDBJ whole genome shotgun (WGS) entry which is preliminary data.</text>
</comment>
<feature type="domain" description="FAD/NAD(P)-binding" evidence="1">
    <location>
        <begin position="2"/>
        <end position="123"/>
    </location>
</feature>
<dbReference type="EMBL" id="SLWB01000004">
    <property type="protein sequence ID" value="TCN70200.1"/>
    <property type="molecule type" value="Genomic_DNA"/>
</dbReference>
<organism evidence="2 3">
    <name type="scientific">Acetobacteroides hydrogenigenes</name>
    <dbReference type="NCBI Taxonomy" id="979970"/>
    <lineage>
        <taxon>Bacteria</taxon>
        <taxon>Pseudomonadati</taxon>
        <taxon>Bacteroidota</taxon>
        <taxon>Bacteroidia</taxon>
        <taxon>Bacteroidales</taxon>
        <taxon>Rikenellaceae</taxon>
        <taxon>Acetobacteroides</taxon>
    </lineage>
</organism>
<evidence type="ECO:0000313" key="2">
    <source>
        <dbReference type="EMBL" id="TCN70200.1"/>
    </source>
</evidence>
<dbReference type="Gene3D" id="3.50.50.60">
    <property type="entry name" value="FAD/NAD(P)-binding domain"/>
    <property type="match status" value="2"/>
</dbReference>
<name>A0A4V2RQ85_9BACT</name>
<keyword evidence="3" id="KW-1185">Reference proteome</keyword>
<evidence type="ECO:0000259" key="1">
    <source>
        <dbReference type="Pfam" id="PF07992"/>
    </source>
</evidence>
<dbReference type="InterPro" id="IPR052541">
    <property type="entry name" value="SQRD"/>
</dbReference>
<dbReference type="AlphaFoldDB" id="A0A4V2RQ85"/>
<feature type="domain" description="FAD/NAD(P)-binding" evidence="1">
    <location>
        <begin position="181"/>
        <end position="295"/>
    </location>
</feature>
<dbReference type="InterPro" id="IPR023753">
    <property type="entry name" value="FAD/NAD-binding_dom"/>
</dbReference>
<reference evidence="2 3" key="1">
    <citation type="submission" date="2019-03" db="EMBL/GenBank/DDBJ databases">
        <title>Genomic Encyclopedia of Archaeal and Bacterial Type Strains, Phase II (KMG-II): from individual species to whole genera.</title>
        <authorList>
            <person name="Goeker M."/>
        </authorList>
    </citation>
    <scope>NUCLEOTIDE SEQUENCE [LARGE SCALE GENOMIC DNA]</scope>
    <source>
        <strain evidence="2 3">RL-C</strain>
    </source>
</reference>
<dbReference type="PANTHER" id="PTHR43755">
    <property type="match status" value="1"/>
</dbReference>
<proteinExistence type="predicted"/>
<evidence type="ECO:0000313" key="3">
    <source>
        <dbReference type="Proteomes" id="UP000294830"/>
    </source>
</evidence>
<sequence length="410" mass="45480">MKKVVILGAGTAGTIMANKLAKMLDRKEWEIEVLDRNNIHYYQPGFLFIPFGIYSPKDVVKKKDAFIPRNVKFTVADILSIDAEENVVNLVGGEAIRYDILIVATGTVPTPSETPGLVGERWYKNIFDFYTFEGAVALHDYLKDFRGGKLVMTITELPYKCPIAPLEFVFLADAFFAKKGIRDKVEIIYTTPMSGAFTKPVATKMLSSVLEEKNITVVTDFYVEGVDEEKNIIRSYDGREVEFDGLVVVPVNLGEEFLASSGLVDDMNYVQVDKGTMQSVHKPNVFAIGDAANLPTSKAGSVAHFAADVLAENIVEYANGKAPSHQFDGHANCFIETGHGKGTLIDFDYTNEPLPGMYPLPGIGPMKLLGVTRLNHWGKLAFKLIYWEFLLKNRRLPVSSKFSLAGKKKV</sequence>
<dbReference type="Pfam" id="PF07992">
    <property type="entry name" value="Pyr_redox_2"/>
    <property type="match status" value="2"/>
</dbReference>
<gene>
    <name evidence="2" type="ORF">CLV25_104155</name>
</gene>
<dbReference type="RefSeq" id="WP_131838754.1">
    <property type="nucleotide sequence ID" value="NZ_SLWB01000004.1"/>
</dbReference>